<dbReference type="Proteomes" id="UP000326678">
    <property type="component" value="Chromosome Gxm1"/>
</dbReference>
<evidence type="ECO:0000313" key="1">
    <source>
        <dbReference type="EMBL" id="QFS48661.1"/>
    </source>
</evidence>
<organism evidence="1 2">
    <name type="scientific">Nostoc sphaeroides CCNUC1</name>
    <dbReference type="NCBI Taxonomy" id="2653204"/>
    <lineage>
        <taxon>Bacteria</taxon>
        <taxon>Bacillati</taxon>
        <taxon>Cyanobacteriota</taxon>
        <taxon>Cyanophyceae</taxon>
        <taxon>Nostocales</taxon>
        <taxon>Nostocaceae</taxon>
        <taxon>Nostoc</taxon>
    </lineage>
</organism>
<gene>
    <name evidence="1" type="ORF">GXM_06155</name>
</gene>
<dbReference type="KEGG" id="nsh:GXM_06155"/>
<evidence type="ECO:0000313" key="2">
    <source>
        <dbReference type="Proteomes" id="UP000326678"/>
    </source>
</evidence>
<dbReference type="EMBL" id="CP045226">
    <property type="protein sequence ID" value="QFS48661.1"/>
    <property type="molecule type" value="Genomic_DNA"/>
</dbReference>
<name>A0A5P8W7Z2_9NOSO</name>
<sequence>MFPYQPEKINIVLTLKENLLAIVPPIIDMVKVASLQRSLSSRHRQEYEILL</sequence>
<proteinExistence type="predicted"/>
<accession>A0A5P8W7Z2</accession>
<reference evidence="1 2" key="1">
    <citation type="submission" date="2019-10" db="EMBL/GenBank/DDBJ databases">
        <title>Genomic and transcriptomic insights into the perfect genentic adaptation of a filamentous nitrogen-fixing cyanobacterium to rice fields.</title>
        <authorList>
            <person name="Chen Z."/>
        </authorList>
    </citation>
    <scope>NUCLEOTIDE SEQUENCE [LARGE SCALE GENOMIC DNA]</scope>
    <source>
        <strain evidence="1">CCNUC1</strain>
    </source>
</reference>
<dbReference type="AlphaFoldDB" id="A0A5P8W7Z2"/>
<protein>
    <submittedName>
        <fullName evidence="1">Uncharacterized protein</fullName>
    </submittedName>
</protein>
<keyword evidence="2" id="KW-1185">Reference proteome</keyword>